<dbReference type="PATRIC" id="fig|571915.4.peg.736"/>
<dbReference type="RefSeq" id="WP_047261335.1">
    <property type="nucleotide sequence ID" value="NZ_CP011542.1"/>
</dbReference>
<gene>
    <name evidence="1" type="ORF">CMUST_03460</name>
</gene>
<dbReference type="KEGG" id="cmv:CMUST_03460"/>
<name>A0A0G3GV27_9CORY</name>
<protein>
    <submittedName>
        <fullName evidence="1">Uncharacterized protein</fullName>
    </submittedName>
</protein>
<evidence type="ECO:0000313" key="2">
    <source>
        <dbReference type="Proteomes" id="UP000035199"/>
    </source>
</evidence>
<organism evidence="1 2">
    <name type="scientific">Corynebacterium mustelae</name>
    <dbReference type="NCBI Taxonomy" id="571915"/>
    <lineage>
        <taxon>Bacteria</taxon>
        <taxon>Bacillati</taxon>
        <taxon>Actinomycetota</taxon>
        <taxon>Actinomycetes</taxon>
        <taxon>Mycobacteriales</taxon>
        <taxon>Corynebacteriaceae</taxon>
        <taxon>Corynebacterium</taxon>
    </lineage>
</organism>
<evidence type="ECO:0000313" key="1">
    <source>
        <dbReference type="EMBL" id="AKK05036.1"/>
    </source>
</evidence>
<accession>A0A0G3GV27</accession>
<reference evidence="1 2" key="1">
    <citation type="journal article" date="2015" name="Genome Announc.">
        <title>Complete Genome Sequence of the Type Strain Corynebacterium mustelae DSM 45274, Isolated from Various Tissues of a Male Ferret with Lethal Sepsis.</title>
        <authorList>
            <person name="Ruckert C."/>
            <person name="Eimer J."/>
            <person name="Winkler A."/>
            <person name="Tauch A."/>
        </authorList>
    </citation>
    <scope>NUCLEOTIDE SEQUENCE [LARGE SCALE GENOMIC DNA]</scope>
    <source>
        <strain evidence="1 2">DSM 45274</strain>
    </source>
</reference>
<dbReference type="EMBL" id="CP011542">
    <property type="protein sequence ID" value="AKK05036.1"/>
    <property type="molecule type" value="Genomic_DNA"/>
</dbReference>
<dbReference type="Proteomes" id="UP000035199">
    <property type="component" value="Chromosome"/>
</dbReference>
<sequence>MGIEQYCLALVDAVHRPSRVDDILAGGGANQVTVSATDPASFDVLVEATQLSENQQWAELCSFAEKFLAAAPQMTELTSLKLLYARALVHIGRSEEAGLQAAAAAVSSSADDTVFAALAFAQECFQHYDDDAAFGCARYYADRAVVRLHQAPSDPAALEFMATGLRNLAYALQECAEYRMHPGDVPAILTLWEWILWVDLRRLEFSGDRFPDMVTDCVATQAYCMSCLLQYQLAANLYVTAAELHIEFGDIPGAISVYSQYIEAMGEWPKRYDRSSQYEEICAKLREDLW</sequence>
<proteinExistence type="predicted"/>
<keyword evidence="2" id="KW-1185">Reference proteome</keyword>
<dbReference type="AlphaFoldDB" id="A0A0G3GV27"/>
<dbReference type="STRING" id="571915.CMUST_03460"/>
<reference evidence="2" key="2">
    <citation type="submission" date="2015-05" db="EMBL/GenBank/DDBJ databases">
        <title>Complete genome sequence of Corynebacterium mustelae DSM 45274, isolated from various tissues of a male ferret with lethal sepsis.</title>
        <authorList>
            <person name="Ruckert C."/>
            <person name="Albersmeier A."/>
            <person name="Winkler A."/>
            <person name="Tauch A."/>
        </authorList>
    </citation>
    <scope>NUCLEOTIDE SEQUENCE [LARGE SCALE GENOMIC DNA]</scope>
    <source>
        <strain evidence="2">DSM 45274</strain>
    </source>
</reference>